<dbReference type="InterPro" id="IPR036188">
    <property type="entry name" value="FAD/NAD-bd_sf"/>
</dbReference>
<dbReference type="EMBL" id="JAQQWN010000005">
    <property type="protein sequence ID" value="KAK8085873.1"/>
    <property type="molecule type" value="Genomic_DNA"/>
</dbReference>
<comment type="caution">
    <text evidence="10">The sequence shown here is derived from an EMBL/GenBank/DDBJ whole genome shotgun (WGS) entry which is preliminary data.</text>
</comment>
<feature type="region of interest" description="Disordered" evidence="8">
    <location>
        <begin position="98"/>
        <end position="123"/>
    </location>
</feature>
<organism evidence="10 11">
    <name type="scientific">Apiospora hydei</name>
    <dbReference type="NCBI Taxonomy" id="1337664"/>
    <lineage>
        <taxon>Eukaryota</taxon>
        <taxon>Fungi</taxon>
        <taxon>Dikarya</taxon>
        <taxon>Ascomycota</taxon>
        <taxon>Pezizomycotina</taxon>
        <taxon>Sordariomycetes</taxon>
        <taxon>Xylariomycetidae</taxon>
        <taxon>Amphisphaeriales</taxon>
        <taxon>Apiosporaceae</taxon>
        <taxon>Apiospora</taxon>
    </lineage>
</organism>
<dbReference type="PANTHER" id="PTHR13789">
    <property type="entry name" value="MONOOXYGENASE"/>
    <property type="match status" value="1"/>
</dbReference>
<feature type="domain" description="FAD-binding" evidence="9">
    <location>
        <begin position="314"/>
        <end position="366"/>
    </location>
</feature>
<evidence type="ECO:0000256" key="5">
    <source>
        <dbReference type="ARBA" id="ARBA00022827"/>
    </source>
</evidence>
<sequence length="489" mass="54693">MSLSPSVSNSAKSLTQLARSPLSGISVCVVGAGPAGVYTALQCWRKGHNVRILERNSAARTQGDFFMIAPQVVNHIKTWPDMADENDRIAADPRVSFHRNTGERISGPSPFSFDKSEGSNNTDELDPTRRFHFHHRHKFLQMLISQLECIGVQIEYDCCAAEFYEDVDKARVRLDDGRTIEADVIVAADGIGTKSHTLVNGQDIRVWPSGLAGFRAAFPVEMIADDAEVSERTKILDDGHPHFQLFHGLGLHMTIMRTEDIITWGMTHKDEGTASESWFANVDPSTVMNYVSTIPTFPSFLKRLIELTPKDGIVDWKIMWRNPQPLTTSILGRVVQVGDAAHTLLPSSMNGANQALEDAIYLAACLELGGKENVPWATRVHNKLRFERVSCCQKLGFVNLAKRNNRDAKTADSKKTEDLVPEQGRWLWGHDPEKYVRENFPRALDHLQKGTPFQNSNIPPGYVHEEWAVDELMARVERNEPLGLGGDWS</sequence>
<name>A0ABR1WQQ8_9PEZI</name>
<reference evidence="10 11" key="1">
    <citation type="submission" date="2023-01" db="EMBL/GenBank/DDBJ databases">
        <title>Analysis of 21 Apiospora genomes using comparative genomics revels a genus with tremendous synthesis potential of carbohydrate active enzymes and secondary metabolites.</title>
        <authorList>
            <person name="Sorensen T."/>
        </authorList>
    </citation>
    <scope>NUCLEOTIDE SEQUENCE [LARGE SCALE GENOMIC DNA]</scope>
    <source>
        <strain evidence="10 11">CBS 114990</strain>
    </source>
</reference>
<dbReference type="PANTHER" id="PTHR13789:SF315">
    <property type="entry name" value="FAD-DEPENDENT MONOOXYGENASE MDPD"/>
    <property type="match status" value="1"/>
</dbReference>
<keyword evidence="7" id="KW-0503">Monooxygenase</keyword>
<evidence type="ECO:0000256" key="4">
    <source>
        <dbReference type="ARBA" id="ARBA00022630"/>
    </source>
</evidence>
<accession>A0ABR1WQQ8</accession>
<evidence type="ECO:0000256" key="6">
    <source>
        <dbReference type="ARBA" id="ARBA00023002"/>
    </source>
</evidence>
<evidence type="ECO:0000256" key="1">
    <source>
        <dbReference type="ARBA" id="ARBA00001974"/>
    </source>
</evidence>
<keyword evidence="4" id="KW-0285">Flavoprotein</keyword>
<evidence type="ECO:0000259" key="9">
    <source>
        <dbReference type="Pfam" id="PF01494"/>
    </source>
</evidence>
<dbReference type="GeneID" id="92044519"/>
<dbReference type="InterPro" id="IPR002938">
    <property type="entry name" value="FAD-bd"/>
</dbReference>
<evidence type="ECO:0000256" key="8">
    <source>
        <dbReference type="SAM" id="MobiDB-lite"/>
    </source>
</evidence>
<keyword evidence="5" id="KW-0274">FAD</keyword>
<dbReference type="Proteomes" id="UP001433268">
    <property type="component" value="Unassembled WGS sequence"/>
</dbReference>
<dbReference type="Gene3D" id="3.50.50.60">
    <property type="entry name" value="FAD/NAD(P)-binding domain"/>
    <property type="match status" value="1"/>
</dbReference>
<comment type="similarity">
    <text evidence="3">Belongs to the paxM FAD-dependent monooxygenase family.</text>
</comment>
<evidence type="ECO:0000256" key="2">
    <source>
        <dbReference type="ARBA" id="ARBA00005179"/>
    </source>
</evidence>
<dbReference type="SUPFAM" id="SSF51905">
    <property type="entry name" value="FAD/NAD(P)-binding domain"/>
    <property type="match status" value="1"/>
</dbReference>
<evidence type="ECO:0000313" key="10">
    <source>
        <dbReference type="EMBL" id="KAK8085873.1"/>
    </source>
</evidence>
<feature type="domain" description="FAD-binding" evidence="9">
    <location>
        <begin position="26"/>
        <end position="195"/>
    </location>
</feature>
<evidence type="ECO:0000256" key="7">
    <source>
        <dbReference type="ARBA" id="ARBA00023033"/>
    </source>
</evidence>
<proteinExistence type="inferred from homology"/>
<evidence type="ECO:0000256" key="3">
    <source>
        <dbReference type="ARBA" id="ARBA00007992"/>
    </source>
</evidence>
<evidence type="ECO:0000313" key="11">
    <source>
        <dbReference type="Proteomes" id="UP001433268"/>
    </source>
</evidence>
<gene>
    <name evidence="10" type="ORF">PG997_007144</name>
</gene>
<keyword evidence="11" id="KW-1185">Reference proteome</keyword>
<comment type="pathway">
    <text evidence="2">Secondary metabolite biosynthesis.</text>
</comment>
<protein>
    <recommendedName>
        <fullName evidence="9">FAD-binding domain-containing protein</fullName>
    </recommendedName>
</protein>
<dbReference type="InterPro" id="IPR050493">
    <property type="entry name" value="FAD-dep_Monooxygenase_BioMet"/>
</dbReference>
<dbReference type="Pfam" id="PF01494">
    <property type="entry name" value="FAD_binding_3"/>
    <property type="match status" value="2"/>
</dbReference>
<comment type="cofactor">
    <cofactor evidence="1">
        <name>FAD</name>
        <dbReference type="ChEBI" id="CHEBI:57692"/>
    </cofactor>
</comment>
<dbReference type="RefSeq" id="XP_066670382.1">
    <property type="nucleotide sequence ID" value="XM_066811459.1"/>
</dbReference>
<dbReference type="PRINTS" id="PR00420">
    <property type="entry name" value="RNGMNOXGNASE"/>
</dbReference>
<keyword evidence="6" id="KW-0560">Oxidoreductase</keyword>